<feature type="transmembrane region" description="Helical" evidence="2">
    <location>
        <begin position="571"/>
        <end position="592"/>
    </location>
</feature>
<feature type="region of interest" description="Disordered" evidence="1">
    <location>
        <begin position="603"/>
        <end position="645"/>
    </location>
</feature>
<evidence type="ECO:0000256" key="1">
    <source>
        <dbReference type="SAM" id="MobiDB-lite"/>
    </source>
</evidence>
<reference evidence="3 4" key="1">
    <citation type="submission" date="2015-08" db="EMBL/GenBank/DDBJ databases">
        <title>Next Generation Sequencing and Analysis of the Genome of Puccinia sorghi L Schw, the Causal Agent of Maize Common Rust.</title>
        <authorList>
            <person name="Rochi L."/>
            <person name="Burguener G."/>
            <person name="Darino M."/>
            <person name="Turjanski A."/>
            <person name="Kreff E."/>
            <person name="Dieguez M.J."/>
            <person name="Sacco F."/>
        </authorList>
    </citation>
    <scope>NUCLEOTIDE SEQUENCE [LARGE SCALE GENOMIC DNA]</scope>
    <source>
        <strain evidence="3 4">RO10H11247</strain>
    </source>
</reference>
<organism evidence="3 4">
    <name type="scientific">Puccinia sorghi</name>
    <dbReference type="NCBI Taxonomy" id="27349"/>
    <lineage>
        <taxon>Eukaryota</taxon>
        <taxon>Fungi</taxon>
        <taxon>Dikarya</taxon>
        <taxon>Basidiomycota</taxon>
        <taxon>Pucciniomycotina</taxon>
        <taxon>Pucciniomycetes</taxon>
        <taxon>Pucciniales</taxon>
        <taxon>Pucciniaceae</taxon>
        <taxon>Puccinia</taxon>
    </lineage>
</organism>
<dbReference type="VEuPathDB" id="FungiDB:VP01_373g1"/>
<feature type="transmembrane region" description="Helical" evidence="2">
    <location>
        <begin position="492"/>
        <end position="517"/>
    </location>
</feature>
<protein>
    <submittedName>
        <fullName evidence="3">Putative signal peptide protein</fullName>
    </submittedName>
</protein>
<proteinExistence type="predicted"/>
<name>A0A0L6UVU5_9BASI</name>
<keyword evidence="4" id="KW-1185">Reference proteome</keyword>
<keyword evidence="2" id="KW-0812">Transmembrane</keyword>
<dbReference type="Proteomes" id="UP000037035">
    <property type="component" value="Unassembled WGS sequence"/>
</dbReference>
<keyword evidence="2" id="KW-0472">Membrane</keyword>
<dbReference type="AlphaFoldDB" id="A0A0L6UVU5"/>
<sequence length="837" mass="96032">MIQLHNSFSLLFSLFMRKWNLTISLAKKKRPKYHLVGFNSIHHYLHSYVSLISRGTIIFIEILKITENYSHFTHCEILFSFILYLVCGRSGRIHSQSFHTHHLLCCPRSLKLIFSSHLKSTIPFYFKKLIGEKCTKIELLKSNKIFIREKNLKPKNLTFKCVKKVPGSFCCYSNHAPKVIQPSFDAQSLCRLHTLLEHAACQLQAVEQVFFTNDVIVMGCALKKAAKERIHSRPKGGSLKNEIIANKRVKRLPNQRVLKNPEISCVKVNVKMCLIKFHIILDKQLLIQTVRTQLLKTILLSFSFSFPFPSFSFLRTLGPQLRPPFHQHWALYANGSVKPLTANIEEKKLVESLKQSSLKDFCRVFSPNDFPFTDQSCSALCHIRICLICVSDRILSQYHFFFQYSPVFSCHNCQEPSRYQELHLEISIKLTWINQDNSSTFVLFSYIASYFIPSCSSLCLTSNLLHSFLLFFSYITDLFTSKTHQVTPSSLLVVNSYIILQILWYAFFSSLSHALFFSFHIDVQKLPSLVWSMFLSNLLGFWGLLGIYWVKFRRNGSIVSSVGDIGDSRCILGVDWGIVVWLVVFGCVLCVFSDELKCITQQQKDKGNDKRKPRQRHDTTRQQDSDWRRESAEDQRRRKREERNTLIRQVHRMRKACESEGFQVGSARAHGQGLNLTPGRTSGPGLHGANGLRLVTSLLTLKPKTVKILRLARAPLAQASDCDTAGLGTSQGNYLQQALLQNCGKPQTCQDPQPGATLIYLAVVERKSNSEDTVNVLPFAHNERFKDEGRDIIDLKVTNRAMAIGKVYDAKVEYKLKDRGESERRLKHRRMKVCEHT</sequence>
<evidence type="ECO:0000313" key="4">
    <source>
        <dbReference type="Proteomes" id="UP000037035"/>
    </source>
</evidence>
<dbReference type="EMBL" id="LAVV01008768">
    <property type="protein sequence ID" value="KNZ51985.1"/>
    <property type="molecule type" value="Genomic_DNA"/>
</dbReference>
<comment type="caution">
    <text evidence="3">The sequence shown here is derived from an EMBL/GenBank/DDBJ whole genome shotgun (WGS) entry which is preliminary data.</text>
</comment>
<feature type="transmembrane region" description="Helical" evidence="2">
    <location>
        <begin position="529"/>
        <end position="550"/>
    </location>
</feature>
<gene>
    <name evidence="3" type="ORF">VP01_373g1</name>
</gene>
<keyword evidence="2" id="KW-1133">Transmembrane helix</keyword>
<accession>A0A0L6UVU5</accession>
<evidence type="ECO:0000313" key="3">
    <source>
        <dbReference type="EMBL" id="KNZ51985.1"/>
    </source>
</evidence>
<evidence type="ECO:0000256" key="2">
    <source>
        <dbReference type="SAM" id="Phobius"/>
    </source>
</evidence>